<dbReference type="EMBL" id="DVMS01000162">
    <property type="protein sequence ID" value="HIU39145.1"/>
    <property type="molecule type" value="Genomic_DNA"/>
</dbReference>
<dbReference type="PROSITE" id="PS00198">
    <property type="entry name" value="4FE4S_FER_1"/>
    <property type="match status" value="1"/>
</dbReference>
<evidence type="ECO:0000256" key="2">
    <source>
        <dbReference type="ARBA" id="ARBA00023004"/>
    </source>
</evidence>
<keyword evidence="3" id="KW-0411">Iron-sulfur</keyword>
<evidence type="ECO:0000256" key="3">
    <source>
        <dbReference type="ARBA" id="ARBA00023014"/>
    </source>
</evidence>
<gene>
    <name evidence="5" type="ORF">IAD18_05725</name>
</gene>
<evidence type="ECO:0000256" key="1">
    <source>
        <dbReference type="ARBA" id="ARBA00022723"/>
    </source>
</evidence>
<sequence>MRRLTVLSFSPTGGTEKVAGVLASALLGKCGEIEENSFVDLTDAMADFAAVALDAETLAIIAVPSYAGRVPAVAAKRLAAVSGNGAKAVLVSVYGNRAYEDTLVELEDVAESAGFRVTAAVAAVAEHSIVRRYGFGRPDMDDIKTLNGYADAIAEKLSCGDETKPDMPGSRPYRKSGKVGLVPKPGRKCAGCGLCARICPVQAIDVDDVRKVDAERCISCMRCVAKCPKRARRISLVKRYFVNRMLKKVCSGRKETELFL</sequence>
<proteinExistence type="predicted"/>
<dbReference type="Gene3D" id="3.40.50.360">
    <property type="match status" value="1"/>
</dbReference>
<evidence type="ECO:0000313" key="5">
    <source>
        <dbReference type="EMBL" id="HIU39145.1"/>
    </source>
</evidence>
<dbReference type="InterPro" id="IPR017896">
    <property type="entry name" value="4Fe4S_Fe-S-bd"/>
</dbReference>
<name>A0A9D1LGX9_9BACT</name>
<reference evidence="5" key="1">
    <citation type="submission" date="2020-10" db="EMBL/GenBank/DDBJ databases">
        <authorList>
            <person name="Gilroy R."/>
        </authorList>
    </citation>
    <scope>NUCLEOTIDE SEQUENCE</scope>
    <source>
        <strain evidence="5">17073</strain>
    </source>
</reference>
<dbReference type="Pfam" id="PF12838">
    <property type="entry name" value="Fer4_7"/>
    <property type="match status" value="1"/>
</dbReference>
<dbReference type="PROSITE" id="PS51379">
    <property type="entry name" value="4FE4S_FER_2"/>
    <property type="match status" value="2"/>
</dbReference>
<dbReference type="SUPFAM" id="SSF52218">
    <property type="entry name" value="Flavoproteins"/>
    <property type="match status" value="1"/>
</dbReference>
<comment type="caution">
    <text evidence="5">The sequence shown here is derived from an EMBL/GenBank/DDBJ whole genome shotgun (WGS) entry which is preliminary data.</text>
</comment>
<dbReference type="PANTHER" id="PTHR43122">
    <property type="entry name" value="FERREDOXIN SUBUNIT OF PYRUVATE:FLAVODOXIN OXIDOREDUCTASE-RELATED"/>
    <property type="match status" value="1"/>
</dbReference>
<feature type="domain" description="4Fe-4S ferredoxin-type" evidence="4">
    <location>
        <begin position="211"/>
        <end position="237"/>
    </location>
</feature>
<dbReference type="SUPFAM" id="SSF54862">
    <property type="entry name" value="4Fe-4S ferredoxins"/>
    <property type="match status" value="1"/>
</dbReference>
<accession>A0A9D1LGX9</accession>
<organism evidence="5 6">
    <name type="scientific">Candidatus Limisoma intestinavium</name>
    <dbReference type="NCBI Taxonomy" id="2840856"/>
    <lineage>
        <taxon>Bacteria</taxon>
        <taxon>Pseudomonadati</taxon>
        <taxon>Bacteroidota</taxon>
        <taxon>Bacteroidia</taxon>
        <taxon>Bacteroidales</taxon>
        <taxon>Candidatus Limisoma</taxon>
    </lineage>
</organism>
<dbReference type="InterPro" id="IPR017900">
    <property type="entry name" value="4Fe4S_Fe_S_CS"/>
</dbReference>
<dbReference type="InterPro" id="IPR029039">
    <property type="entry name" value="Flavoprotein-like_sf"/>
</dbReference>
<keyword evidence="1" id="KW-0479">Metal-binding</keyword>
<dbReference type="AlphaFoldDB" id="A0A9D1LGX9"/>
<dbReference type="Gene3D" id="3.30.70.20">
    <property type="match status" value="1"/>
</dbReference>
<dbReference type="PANTHER" id="PTHR43122:SF1">
    <property type="entry name" value="IRON-SULFUR-BINDING PROTEIN"/>
    <property type="match status" value="1"/>
</dbReference>
<dbReference type="GO" id="GO:0051536">
    <property type="term" value="F:iron-sulfur cluster binding"/>
    <property type="evidence" value="ECO:0007669"/>
    <property type="project" value="UniProtKB-KW"/>
</dbReference>
<dbReference type="Proteomes" id="UP000824076">
    <property type="component" value="Unassembled WGS sequence"/>
</dbReference>
<evidence type="ECO:0000259" key="4">
    <source>
        <dbReference type="PROSITE" id="PS51379"/>
    </source>
</evidence>
<reference evidence="5" key="2">
    <citation type="journal article" date="2021" name="PeerJ">
        <title>Extensive microbial diversity within the chicken gut microbiome revealed by metagenomics and culture.</title>
        <authorList>
            <person name="Gilroy R."/>
            <person name="Ravi A."/>
            <person name="Getino M."/>
            <person name="Pursley I."/>
            <person name="Horton D.L."/>
            <person name="Alikhan N.F."/>
            <person name="Baker D."/>
            <person name="Gharbi K."/>
            <person name="Hall N."/>
            <person name="Watson M."/>
            <person name="Adriaenssens E.M."/>
            <person name="Foster-Nyarko E."/>
            <person name="Jarju S."/>
            <person name="Secka A."/>
            <person name="Antonio M."/>
            <person name="Oren A."/>
            <person name="Chaudhuri R.R."/>
            <person name="La Ragione R."/>
            <person name="Hildebrand F."/>
            <person name="Pallen M.J."/>
        </authorList>
    </citation>
    <scope>NUCLEOTIDE SEQUENCE</scope>
    <source>
        <strain evidence="5">17073</strain>
    </source>
</reference>
<keyword evidence="2" id="KW-0408">Iron</keyword>
<dbReference type="GO" id="GO:0046872">
    <property type="term" value="F:metal ion binding"/>
    <property type="evidence" value="ECO:0007669"/>
    <property type="project" value="UniProtKB-KW"/>
</dbReference>
<protein>
    <submittedName>
        <fullName evidence="5">4Fe-4S binding protein</fullName>
    </submittedName>
</protein>
<evidence type="ECO:0000313" key="6">
    <source>
        <dbReference type="Proteomes" id="UP000824076"/>
    </source>
</evidence>
<feature type="domain" description="4Fe-4S ferredoxin-type" evidence="4">
    <location>
        <begin position="179"/>
        <end position="209"/>
    </location>
</feature>